<reference evidence="9 10" key="1">
    <citation type="submission" date="2023-03" db="EMBL/GenBank/DDBJ databases">
        <title>Draft genome sequence of Thalassotalea insulae KCTC 62186T.</title>
        <authorList>
            <person name="Sawabe T."/>
        </authorList>
    </citation>
    <scope>NUCLEOTIDE SEQUENCE [LARGE SCALE GENOMIC DNA]</scope>
    <source>
        <strain evidence="9 10">KCTC 62186</strain>
    </source>
</reference>
<dbReference type="Pfam" id="PF13807">
    <property type="entry name" value="GNVR"/>
    <property type="match status" value="1"/>
</dbReference>
<evidence type="ECO:0000256" key="2">
    <source>
        <dbReference type="ARBA" id="ARBA00022475"/>
    </source>
</evidence>
<accession>A0ABQ6GSA9</accession>
<organism evidence="9 10">
    <name type="scientific">Thalassotalea insulae</name>
    <dbReference type="NCBI Taxonomy" id="2056778"/>
    <lineage>
        <taxon>Bacteria</taxon>
        <taxon>Pseudomonadati</taxon>
        <taxon>Pseudomonadota</taxon>
        <taxon>Gammaproteobacteria</taxon>
        <taxon>Alteromonadales</taxon>
        <taxon>Colwelliaceae</taxon>
        <taxon>Thalassotalea</taxon>
    </lineage>
</organism>
<evidence type="ECO:0000256" key="6">
    <source>
        <dbReference type="SAM" id="Phobius"/>
    </source>
</evidence>
<proteinExistence type="predicted"/>
<comment type="caution">
    <text evidence="9">The sequence shown here is derived from an EMBL/GenBank/DDBJ whole genome shotgun (WGS) entry which is preliminary data.</text>
</comment>
<comment type="subcellular location">
    <subcellularLocation>
        <location evidence="1">Cell membrane</location>
        <topology evidence="1">Multi-pass membrane protein</topology>
    </subcellularLocation>
</comment>
<evidence type="ECO:0000259" key="8">
    <source>
        <dbReference type="Pfam" id="PF13807"/>
    </source>
</evidence>
<evidence type="ECO:0000259" key="7">
    <source>
        <dbReference type="Pfam" id="PF02706"/>
    </source>
</evidence>
<dbReference type="EMBL" id="BSST01000001">
    <property type="protein sequence ID" value="GLX77570.1"/>
    <property type="molecule type" value="Genomic_DNA"/>
</dbReference>
<feature type="transmembrane region" description="Helical" evidence="6">
    <location>
        <begin position="25"/>
        <end position="45"/>
    </location>
</feature>
<feature type="transmembrane region" description="Helical" evidence="6">
    <location>
        <begin position="280"/>
        <end position="303"/>
    </location>
</feature>
<feature type="domain" description="Polysaccharide chain length determinant N-terminal" evidence="7">
    <location>
        <begin position="10"/>
        <end position="112"/>
    </location>
</feature>
<dbReference type="Proteomes" id="UP001157186">
    <property type="component" value="Unassembled WGS sequence"/>
</dbReference>
<dbReference type="InterPro" id="IPR032807">
    <property type="entry name" value="GNVR"/>
</dbReference>
<gene>
    <name evidence="9" type="primary">wzz</name>
    <name evidence="9" type="ORF">tinsulaeT_09100</name>
</gene>
<feature type="domain" description="Tyrosine-protein kinase G-rich" evidence="8">
    <location>
        <begin position="238"/>
        <end position="302"/>
    </location>
</feature>
<evidence type="ECO:0000313" key="10">
    <source>
        <dbReference type="Proteomes" id="UP001157186"/>
    </source>
</evidence>
<sequence length="307" mass="35115">MQKKYNNDELINLAELWQETWRKKFYIIAVCILFAICSIIYTLTLPNTYKASTLLSPVNSNTSANSLGGLANQLGSLASIAGINLAASQADKTALTLEILQSRSFIEKFIQDHNLLVPLMAAKNWEPETNTLIIDSEIYNESKKEWLRSVSPPKQAKPSLWEAYQNFLERIEITQDKTTSIINISIEYYSPTLAKQWLTWLITDINEFMRHQDQVETKASIDYLNKQLKLTQISNMENVFYQLIEEQTKSMMLIHVKSEYVLKTIDPAQVPDTKESPKRALIVIIGTMLGGFIALIFILVRYFTKSC</sequence>
<dbReference type="PANTHER" id="PTHR32309:SF13">
    <property type="entry name" value="FERRIC ENTEROBACTIN TRANSPORT PROTEIN FEPE"/>
    <property type="match status" value="1"/>
</dbReference>
<keyword evidence="3 6" id="KW-0812">Transmembrane</keyword>
<dbReference type="InterPro" id="IPR050445">
    <property type="entry name" value="Bact_polysacc_biosynth/exp"/>
</dbReference>
<keyword evidence="2" id="KW-1003">Cell membrane</keyword>
<evidence type="ECO:0000256" key="5">
    <source>
        <dbReference type="ARBA" id="ARBA00023136"/>
    </source>
</evidence>
<keyword evidence="4 6" id="KW-1133">Transmembrane helix</keyword>
<evidence type="ECO:0000313" key="9">
    <source>
        <dbReference type="EMBL" id="GLX77570.1"/>
    </source>
</evidence>
<keyword evidence="10" id="KW-1185">Reference proteome</keyword>
<keyword evidence="5 6" id="KW-0472">Membrane</keyword>
<protein>
    <submittedName>
        <fullName evidence="9">LPS biosynthesis protein</fullName>
    </submittedName>
</protein>
<evidence type="ECO:0000256" key="4">
    <source>
        <dbReference type="ARBA" id="ARBA00022989"/>
    </source>
</evidence>
<dbReference type="Pfam" id="PF02706">
    <property type="entry name" value="Wzz"/>
    <property type="match status" value="1"/>
</dbReference>
<dbReference type="PANTHER" id="PTHR32309">
    <property type="entry name" value="TYROSINE-PROTEIN KINASE"/>
    <property type="match status" value="1"/>
</dbReference>
<dbReference type="InterPro" id="IPR003856">
    <property type="entry name" value="LPS_length_determ_N"/>
</dbReference>
<name>A0ABQ6GSA9_9GAMM</name>
<evidence type="ECO:0000256" key="1">
    <source>
        <dbReference type="ARBA" id="ARBA00004651"/>
    </source>
</evidence>
<evidence type="ECO:0000256" key="3">
    <source>
        <dbReference type="ARBA" id="ARBA00022692"/>
    </source>
</evidence>